<organism evidence="2 3">
    <name type="scientific">Sphaerobacter thermophilus (strain ATCC 49802 / DSM 20745 / KCCM 41009 / NCIMB 13125 / S 6022)</name>
    <dbReference type="NCBI Taxonomy" id="479434"/>
    <lineage>
        <taxon>Bacteria</taxon>
        <taxon>Pseudomonadati</taxon>
        <taxon>Thermomicrobiota</taxon>
        <taxon>Thermomicrobia</taxon>
        <taxon>Sphaerobacterales</taxon>
        <taxon>Sphaerobacterineae</taxon>
        <taxon>Sphaerobacteraceae</taxon>
        <taxon>Sphaerobacter</taxon>
    </lineage>
</organism>
<dbReference type="STRING" id="479434.Sthe_0892"/>
<keyword evidence="1" id="KW-1133">Transmembrane helix</keyword>
<keyword evidence="3" id="KW-1185">Reference proteome</keyword>
<dbReference type="KEGG" id="sti:Sthe_0892"/>
<accession>D1C262</accession>
<evidence type="ECO:0000313" key="3">
    <source>
        <dbReference type="Proteomes" id="UP000002027"/>
    </source>
</evidence>
<dbReference type="AlphaFoldDB" id="D1C262"/>
<evidence type="ECO:0000256" key="1">
    <source>
        <dbReference type="SAM" id="Phobius"/>
    </source>
</evidence>
<sequence length="108" mass="12148">MTPDRRFVPVLAAVVLAAVGWLVVRRGIAGVGADVDPEPEVERSDDTNLLADLFDEFPETDNPDVVRMFIAWRLAERLGGMSDGKPQDIEKHLKRFGELYRTIARLTR</sequence>
<reference evidence="2 3" key="2">
    <citation type="journal article" date="2010" name="Stand. Genomic Sci.">
        <title>Complete genome sequence of Desulfohalobium retbaense type strain (HR(100)).</title>
        <authorList>
            <person name="Spring S."/>
            <person name="Nolan M."/>
            <person name="Lapidus A."/>
            <person name="Glavina Del Rio T."/>
            <person name="Copeland A."/>
            <person name="Tice H."/>
            <person name="Cheng J.F."/>
            <person name="Lucas S."/>
            <person name="Land M."/>
            <person name="Chen F."/>
            <person name="Bruce D."/>
            <person name="Goodwin L."/>
            <person name="Pitluck S."/>
            <person name="Ivanova N."/>
            <person name="Mavromatis K."/>
            <person name="Mikhailova N."/>
            <person name="Pati A."/>
            <person name="Chen A."/>
            <person name="Palaniappan K."/>
            <person name="Hauser L."/>
            <person name="Chang Y.J."/>
            <person name="Jeffries C.D."/>
            <person name="Munk C."/>
            <person name="Kiss H."/>
            <person name="Chain P."/>
            <person name="Han C."/>
            <person name="Brettin T."/>
            <person name="Detter J.C."/>
            <person name="Schuler E."/>
            <person name="Goker M."/>
            <person name="Rohde M."/>
            <person name="Bristow J."/>
            <person name="Eisen J.A."/>
            <person name="Markowitz V."/>
            <person name="Hugenholtz P."/>
            <person name="Kyrpides N.C."/>
            <person name="Klenk H.P."/>
        </authorList>
    </citation>
    <scope>NUCLEOTIDE SEQUENCE [LARGE SCALE GENOMIC DNA]</scope>
    <source>
        <strain evidence="3">ATCC 49802 / DSM 20745 / S 6022</strain>
    </source>
</reference>
<keyword evidence="1" id="KW-0812">Transmembrane</keyword>
<dbReference type="InParanoid" id="D1C262"/>
<gene>
    <name evidence="2" type="ordered locus">Sthe_0892</name>
</gene>
<dbReference type="RefSeq" id="WP_012871376.1">
    <property type="nucleotide sequence ID" value="NC_013523.1"/>
</dbReference>
<name>D1C262_SPHTD</name>
<reference evidence="3" key="1">
    <citation type="submission" date="2009-11" db="EMBL/GenBank/DDBJ databases">
        <title>The complete chromosome 1 of Sphaerobacter thermophilus DSM 20745.</title>
        <authorList>
            <person name="Lucas S."/>
            <person name="Copeland A."/>
            <person name="Lapidus A."/>
            <person name="Glavina del Rio T."/>
            <person name="Dalin E."/>
            <person name="Tice H."/>
            <person name="Bruce D."/>
            <person name="Goodwin L."/>
            <person name="Pitluck S."/>
            <person name="Kyrpides N."/>
            <person name="Mavromatis K."/>
            <person name="Ivanova N."/>
            <person name="Mikhailova N."/>
            <person name="LaButti K.M."/>
            <person name="Clum A."/>
            <person name="Sun H.I."/>
            <person name="Brettin T."/>
            <person name="Detter J.C."/>
            <person name="Han C."/>
            <person name="Larimer F."/>
            <person name="Land M."/>
            <person name="Hauser L."/>
            <person name="Markowitz V."/>
            <person name="Cheng J.F."/>
            <person name="Hugenholtz P."/>
            <person name="Woyke T."/>
            <person name="Wu D."/>
            <person name="Steenblock K."/>
            <person name="Schneider S."/>
            <person name="Pukall R."/>
            <person name="Goeker M."/>
            <person name="Klenk H.P."/>
            <person name="Eisen J.A."/>
        </authorList>
    </citation>
    <scope>NUCLEOTIDE SEQUENCE [LARGE SCALE GENOMIC DNA]</scope>
    <source>
        <strain evidence="3">ATCC 49802 / DSM 20745 / S 6022</strain>
    </source>
</reference>
<protein>
    <submittedName>
        <fullName evidence="2">Uncharacterized protein</fullName>
    </submittedName>
</protein>
<dbReference type="Proteomes" id="UP000002027">
    <property type="component" value="Chromosome 1"/>
</dbReference>
<evidence type="ECO:0000313" key="2">
    <source>
        <dbReference type="EMBL" id="ACZ38329.1"/>
    </source>
</evidence>
<keyword evidence="1" id="KW-0472">Membrane</keyword>
<feature type="transmembrane region" description="Helical" evidence="1">
    <location>
        <begin position="6"/>
        <end position="24"/>
    </location>
</feature>
<dbReference type="HOGENOM" id="CLU_2195261_0_0_0"/>
<proteinExistence type="predicted"/>
<dbReference type="EMBL" id="CP001823">
    <property type="protein sequence ID" value="ACZ38329.1"/>
    <property type="molecule type" value="Genomic_DNA"/>
</dbReference>